<dbReference type="PANTHER" id="PTHR45626:SF22">
    <property type="entry name" value="DNA REPAIR PROTEIN RAD5"/>
    <property type="match status" value="1"/>
</dbReference>
<dbReference type="SUPFAM" id="SSF52540">
    <property type="entry name" value="P-loop containing nucleoside triphosphate hydrolases"/>
    <property type="match status" value="1"/>
</dbReference>
<evidence type="ECO:0000313" key="4">
    <source>
        <dbReference type="EMBL" id="TQE01136.1"/>
    </source>
</evidence>
<comment type="caution">
    <text evidence="4">The sequence shown here is derived from an EMBL/GenBank/DDBJ whole genome shotgun (WGS) entry which is preliminary data.</text>
</comment>
<dbReference type="PANTHER" id="PTHR45626">
    <property type="entry name" value="TRANSCRIPTION TERMINATION FACTOR 2-RELATED"/>
    <property type="match status" value="1"/>
</dbReference>
<dbReference type="GO" id="GO:0006281">
    <property type="term" value="P:DNA repair"/>
    <property type="evidence" value="ECO:0007669"/>
    <property type="project" value="TreeGrafter"/>
</dbReference>
<protein>
    <submittedName>
        <fullName evidence="4">Uncharacterized protein</fullName>
    </submittedName>
</protein>
<organism evidence="4 5">
    <name type="scientific">Malus baccata</name>
    <name type="common">Siberian crab apple</name>
    <name type="synonym">Pyrus baccata</name>
    <dbReference type="NCBI Taxonomy" id="106549"/>
    <lineage>
        <taxon>Eukaryota</taxon>
        <taxon>Viridiplantae</taxon>
        <taxon>Streptophyta</taxon>
        <taxon>Embryophyta</taxon>
        <taxon>Tracheophyta</taxon>
        <taxon>Spermatophyta</taxon>
        <taxon>Magnoliopsida</taxon>
        <taxon>eudicotyledons</taxon>
        <taxon>Gunneridae</taxon>
        <taxon>Pentapetalae</taxon>
        <taxon>rosids</taxon>
        <taxon>fabids</taxon>
        <taxon>Rosales</taxon>
        <taxon>Rosaceae</taxon>
        <taxon>Amygdaloideae</taxon>
        <taxon>Maleae</taxon>
        <taxon>Malus</taxon>
    </lineage>
</organism>
<name>A0A540MQQ2_MALBA</name>
<dbReference type="InterPro" id="IPR050628">
    <property type="entry name" value="SNF2_RAD54_helicase_TF"/>
</dbReference>
<dbReference type="Proteomes" id="UP000315295">
    <property type="component" value="Unassembled WGS sequence"/>
</dbReference>
<keyword evidence="3" id="KW-0067">ATP-binding</keyword>
<keyword evidence="2" id="KW-0378">Hydrolase</keyword>
<evidence type="ECO:0000313" key="5">
    <source>
        <dbReference type="Proteomes" id="UP000315295"/>
    </source>
</evidence>
<dbReference type="InterPro" id="IPR027417">
    <property type="entry name" value="P-loop_NTPase"/>
</dbReference>
<evidence type="ECO:0000256" key="1">
    <source>
        <dbReference type="ARBA" id="ARBA00022741"/>
    </source>
</evidence>
<reference evidence="4 5" key="1">
    <citation type="journal article" date="2019" name="G3 (Bethesda)">
        <title>Sequencing of a Wild Apple (Malus baccata) Genome Unravels the Differences Between Cultivated and Wild Apple Species Regarding Disease Resistance and Cold Tolerance.</title>
        <authorList>
            <person name="Chen X."/>
        </authorList>
    </citation>
    <scope>NUCLEOTIDE SEQUENCE [LARGE SCALE GENOMIC DNA]</scope>
    <source>
        <strain evidence="5">cv. Shandingzi</strain>
        <tissue evidence="4">Leaves</tissue>
    </source>
</reference>
<dbReference type="GO" id="GO:0005524">
    <property type="term" value="F:ATP binding"/>
    <property type="evidence" value="ECO:0007669"/>
    <property type="project" value="UniProtKB-KW"/>
</dbReference>
<gene>
    <name evidence="4" type="ORF">C1H46_013275</name>
</gene>
<dbReference type="GO" id="GO:0016787">
    <property type="term" value="F:hydrolase activity"/>
    <property type="evidence" value="ECO:0007669"/>
    <property type="project" value="UniProtKB-KW"/>
</dbReference>
<evidence type="ECO:0000256" key="2">
    <source>
        <dbReference type="ARBA" id="ARBA00022801"/>
    </source>
</evidence>
<proteinExistence type="predicted"/>
<keyword evidence="1" id="KW-0547">Nucleotide-binding</keyword>
<dbReference type="Gene3D" id="3.40.50.300">
    <property type="entry name" value="P-loop containing nucleotide triphosphate hydrolases"/>
    <property type="match status" value="1"/>
</dbReference>
<dbReference type="GO" id="GO:0005634">
    <property type="term" value="C:nucleus"/>
    <property type="evidence" value="ECO:0007669"/>
    <property type="project" value="TreeGrafter"/>
</dbReference>
<dbReference type="EMBL" id="VIEB01000202">
    <property type="protein sequence ID" value="TQE01136.1"/>
    <property type="molecule type" value="Genomic_DNA"/>
</dbReference>
<dbReference type="GO" id="GO:0008094">
    <property type="term" value="F:ATP-dependent activity, acting on DNA"/>
    <property type="evidence" value="ECO:0007669"/>
    <property type="project" value="TreeGrafter"/>
</dbReference>
<sequence length="65" mass="7751">MRIHRIGQEQSVVVRRFIVKDTVEERMRQLQARKQRMIAGALTNDEEFDLPELRSSKCFSPRSLY</sequence>
<keyword evidence="5" id="KW-1185">Reference proteome</keyword>
<accession>A0A540MQQ2</accession>
<dbReference type="AlphaFoldDB" id="A0A540MQQ2"/>
<evidence type="ECO:0000256" key="3">
    <source>
        <dbReference type="ARBA" id="ARBA00022840"/>
    </source>
</evidence>
<dbReference type="STRING" id="106549.A0A540MQQ2"/>